<dbReference type="PANTHER" id="PTHR37311">
    <property type="entry name" value="2-PHOSPHOSULFOLACTATE PHOSPHATASE-RELATED"/>
    <property type="match status" value="1"/>
</dbReference>
<dbReference type="EC" id="3.1.3.71" evidence="3"/>
<dbReference type="InterPro" id="IPR005238">
    <property type="entry name" value="ComB-like"/>
</dbReference>
<dbReference type="OrthoDB" id="4913at2"/>
<comment type="catalytic activity">
    <reaction evidence="7">
        <text>(2R)-O-phospho-3-sulfolactate + H2O = (2R)-3-sulfolactate + phosphate</text>
        <dbReference type="Rhea" id="RHEA:23416"/>
        <dbReference type="ChEBI" id="CHEBI:15377"/>
        <dbReference type="ChEBI" id="CHEBI:15597"/>
        <dbReference type="ChEBI" id="CHEBI:43474"/>
        <dbReference type="ChEBI" id="CHEBI:58738"/>
        <dbReference type="EC" id="3.1.3.71"/>
    </reaction>
</comment>
<keyword evidence="5 8" id="KW-0378">Hydrolase</keyword>
<evidence type="ECO:0000256" key="1">
    <source>
        <dbReference type="ARBA" id="ARBA00001946"/>
    </source>
</evidence>
<dbReference type="Proteomes" id="UP000315010">
    <property type="component" value="Unassembled WGS sequence"/>
</dbReference>
<dbReference type="Pfam" id="PF04029">
    <property type="entry name" value="2-ph_phosp"/>
    <property type="match status" value="1"/>
</dbReference>
<proteinExistence type="inferred from homology"/>
<gene>
    <name evidence="8" type="primary">comB</name>
    <name evidence="8" type="ORF">CA13_54260</name>
</gene>
<dbReference type="GO" id="GO:0050545">
    <property type="term" value="F:sulfopyruvate decarboxylase activity"/>
    <property type="evidence" value="ECO:0007669"/>
    <property type="project" value="TreeGrafter"/>
</dbReference>
<dbReference type="InterPro" id="IPR036702">
    <property type="entry name" value="ComB-like_sf"/>
</dbReference>
<keyword evidence="9" id="KW-1185">Reference proteome</keyword>
<sequence length="254" mass="27619">MHISTSLLPQPNLNATDTDIAIVIDILRASSVITTSLANGANQVITTSQVDEARALACELPQKPLLCGERGCVVIEGFDLGNSPADYRAEVVTRQDLVLTTTNGTQAIEVASAAKEVWIGSFLNLSVIVRSVPCNARIAFICAGTDGSITMEDVLFAGAAVTQLEKRYSAQVDDGSRIAKQLWQSWFGPDRLPNPKELAEKLNESRGGRNLIRLGYEADIQWCAKIDSAPIVPVRMQKSPTSFRCKMPDNRLEM</sequence>
<evidence type="ECO:0000256" key="4">
    <source>
        <dbReference type="ARBA" id="ARBA00021948"/>
    </source>
</evidence>
<dbReference type="Gene3D" id="3.90.1560.10">
    <property type="entry name" value="ComB-like"/>
    <property type="match status" value="1"/>
</dbReference>
<dbReference type="GO" id="GO:0050532">
    <property type="term" value="F:2-phosphosulfolactate phosphatase activity"/>
    <property type="evidence" value="ECO:0007669"/>
    <property type="project" value="UniProtKB-EC"/>
</dbReference>
<reference evidence="8 9" key="1">
    <citation type="submission" date="2019-02" db="EMBL/GenBank/DDBJ databases">
        <title>Deep-cultivation of Planctomycetes and their phenomic and genomic characterization uncovers novel biology.</title>
        <authorList>
            <person name="Wiegand S."/>
            <person name="Jogler M."/>
            <person name="Boedeker C."/>
            <person name="Pinto D."/>
            <person name="Vollmers J."/>
            <person name="Rivas-Marin E."/>
            <person name="Kohn T."/>
            <person name="Peeters S.H."/>
            <person name="Heuer A."/>
            <person name="Rast P."/>
            <person name="Oberbeckmann S."/>
            <person name="Bunk B."/>
            <person name="Jeske O."/>
            <person name="Meyerdierks A."/>
            <person name="Storesund J.E."/>
            <person name="Kallscheuer N."/>
            <person name="Luecker S."/>
            <person name="Lage O.M."/>
            <person name="Pohl T."/>
            <person name="Merkel B.J."/>
            <person name="Hornburger P."/>
            <person name="Mueller R.-W."/>
            <person name="Bruemmer F."/>
            <person name="Labrenz M."/>
            <person name="Spormann A.M."/>
            <person name="Op Den Camp H."/>
            <person name="Overmann J."/>
            <person name="Amann R."/>
            <person name="Jetten M.S.M."/>
            <person name="Mascher T."/>
            <person name="Medema M.H."/>
            <person name="Devos D.P."/>
            <person name="Kaster A.-K."/>
            <person name="Ovreas L."/>
            <person name="Rohde M."/>
            <person name="Galperin M.Y."/>
            <person name="Jogler C."/>
        </authorList>
    </citation>
    <scope>NUCLEOTIDE SEQUENCE [LARGE SCALE GENOMIC DNA]</scope>
    <source>
        <strain evidence="8 9">CA13</strain>
    </source>
</reference>
<name>A0A5C5Z9E8_9BACT</name>
<evidence type="ECO:0000256" key="7">
    <source>
        <dbReference type="ARBA" id="ARBA00033711"/>
    </source>
</evidence>
<dbReference type="FunFam" id="3.90.1560.10:FF:000001">
    <property type="entry name" value="Probable 2-phosphosulfolactate phosphatase"/>
    <property type="match status" value="1"/>
</dbReference>
<accession>A0A5C5Z9E8</accession>
<dbReference type="SUPFAM" id="SSF142823">
    <property type="entry name" value="ComB-like"/>
    <property type="match status" value="1"/>
</dbReference>
<organism evidence="8 9">
    <name type="scientific">Novipirellula herctigrandis</name>
    <dbReference type="NCBI Taxonomy" id="2527986"/>
    <lineage>
        <taxon>Bacteria</taxon>
        <taxon>Pseudomonadati</taxon>
        <taxon>Planctomycetota</taxon>
        <taxon>Planctomycetia</taxon>
        <taxon>Pirellulales</taxon>
        <taxon>Pirellulaceae</taxon>
        <taxon>Novipirellula</taxon>
    </lineage>
</organism>
<comment type="similarity">
    <text evidence="2">Belongs to the ComB family.</text>
</comment>
<comment type="cofactor">
    <cofactor evidence="1">
        <name>Mg(2+)</name>
        <dbReference type="ChEBI" id="CHEBI:18420"/>
    </cofactor>
</comment>
<evidence type="ECO:0000256" key="6">
    <source>
        <dbReference type="ARBA" id="ARBA00022842"/>
    </source>
</evidence>
<dbReference type="GO" id="GO:0000287">
    <property type="term" value="F:magnesium ion binding"/>
    <property type="evidence" value="ECO:0007669"/>
    <property type="project" value="InterPro"/>
</dbReference>
<dbReference type="AlphaFoldDB" id="A0A5C5Z9E8"/>
<dbReference type="PANTHER" id="PTHR37311:SF1">
    <property type="entry name" value="2-PHOSPHOSULFOLACTATE PHOSPHATASE-RELATED"/>
    <property type="match status" value="1"/>
</dbReference>
<keyword evidence="6" id="KW-0460">Magnesium</keyword>
<comment type="caution">
    <text evidence="8">The sequence shown here is derived from an EMBL/GenBank/DDBJ whole genome shotgun (WGS) entry which is preliminary data.</text>
</comment>
<evidence type="ECO:0000313" key="8">
    <source>
        <dbReference type="EMBL" id="TWT83952.1"/>
    </source>
</evidence>
<evidence type="ECO:0000313" key="9">
    <source>
        <dbReference type="Proteomes" id="UP000315010"/>
    </source>
</evidence>
<protein>
    <recommendedName>
        <fullName evidence="4">Probable 2-phosphosulfolactate phosphatase</fullName>
        <ecNumber evidence="3">3.1.3.71</ecNumber>
    </recommendedName>
</protein>
<dbReference type="EMBL" id="SJPJ01000001">
    <property type="protein sequence ID" value="TWT83952.1"/>
    <property type="molecule type" value="Genomic_DNA"/>
</dbReference>
<evidence type="ECO:0000256" key="2">
    <source>
        <dbReference type="ARBA" id="ARBA00009997"/>
    </source>
</evidence>
<evidence type="ECO:0000256" key="5">
    <source>
        <dbReference type="ARBA" id="ARBA00022801"/>
    </source>
</evidence>
<evidence type="ECO:0000256" key="3">
    <source>
        <dbReference type="ARBA" id="ARBA00012953"/>
    </source>
</evidence>
<dbReference type="RefSeq" id="WP_146401420.1">
    <property type="nucleotide sequence ID" value="NZ_SJPJ01000001.1"/>
</dbReference>